<keyword evidence="3" id="KW-1185">Reference proteome</keyword>
<dbReference type="EMBL" id="JAHRIQ010074550">
    <property type="protein sequence ID" value="MEQ2245820.1"/>
    <property type="molecule type" value="Genomic_DNA"/>
</dbReference>
<feature type="region of interest" description="Disordered" evidence="1">
    <location>
        <begin position="191"/>
        <end position="218"/>
    </location>
</feature>
<evidence type="ECO:0000313" key="2">
    <source>
        <dbReference type="EMBL" id="MEQ2245820.1"/>
    </source>
</evidence>
<dbReference type="Proteomes" id="UP001482620">
    <property type="component" value="Unassembled WGS sequence"/>
</dbReference>
<gene>
    <name evidence="2" type="ORF">ILYODFUR_031875</name>
</gene>
<name>A0ABV0UKQ6_9TELE</name>
<sequence length="258" mass="27946">MFPLSCSVVVASESWRCYERNLKSNCDVCCVCYNPAFVCFKTFLSSLLHFCCFPPAAHLVLLTCTSLLPPPVSSCPCVDVPCMKEYVTVGQLNQIYGMPKVESSPTSPLRQPLQPGAVDPTFSCLPSRHGSSLSLSVEHQSEASRLQLPKLDLEQWYQELMVGSTQLCAPPLPAKSPSGRRPVLQVFRSKLDSDPGVPLHQSKSGSSSPLQHGAATLGRNTSSKSLLLAASSTGSLPRNLAATLQDIETKRQLALQQK</sequence>
<feature type="non-terminal residue" evidence="2">
    <location>
        <position position="258"/>
    </location>
</feature>
<organism evidence="2 3">
    <name type="scientific">Ilyodon furcidens</name>
    <name type="common">goldbreast splitfin</name>
    <dbReference type="NCBI Taxonomy" id="33524"/>
    <lineage>
        <taxon>Eukaryota</taxon>
        <taxon>Metazoa</taxon>
        <taxon>Chordata</taxon>
        <taxon>Craniata</taxon>
        <taxon>Vertebrata</taxon>
        <taxon>Euteleostomi</taxon>
        <taxon>Actinopterygii</taxon>
        <taxon>Neopterygii</taxon>
        <taxon>Teleostei</taxon>
        <taxon>Neoteleostei</taxon>
        <taxon>Acanthomorphata</taxon>
        <taxon>Ovalentaria</taxon>
        <taxon>Atherinomorphae</taxon>
        <taxon>Cyprinodontiformes</taxon>
        <taxon>Goodeidae</taxon>
        <taxon>Ilyodon</taxon>
    </lineage>
</organism>
<evidence type="ECO:0000313" key="3">
    <source>
        <dbReference type="Proteomes" id="UP001482620"/>
    </source>
</evidence>
<reference evidence="2 3" key="1">
    <citation type="submission" date="2021-06" db="EMBL/GenBank/DDBJ databases">
        <authorList>
            <person name="Palmer J.M."/>
        </authorList>
    </citation>
    <scope>NUCLEOTIDE SEQUENCE [LARGE SCALE GENOMIC DNA]</scope>
    <source>
        <strain evidence="3">if_2019</strain>
        <tissue evidence="2">Muscle</tissue>
    </source>
</reference>
<evidence type="ECO:0000256" key="1">
    <source>
        <dbReference type="SAM" id="MobiDB-lite"/>
    </source>
</evidence>
<feature type="compositionally biased region" description="Polar residues" evidence="1">
    <location>
        <begin position="201"/>
        <end position="210"/>
    </location>
</feature>
<comment type="caution">
    <text evidence="2">The sequence shown here is derived from an EMBL/GenBank/DDBJ whole genome shotgun (WGS) entry which is preliminary data.</text>
</comment>
<accession>A0ABV0UKQ6</accession>
<proteinExistence type="predicted"/>
<protein>
    <submittedName>
        <fullName evidence="2">Uncharacterized protein</fullName>
    </submittedName>
</protein>